<evidence type="ECO:0000313" key="2">
    <source>
        <dbReference type="Proteomes" id="UP000324800"/>
    </source>
</evidence>
<dbReference type="EMBL" id="SNRW01000006">
    <property type="protein sequence ID" value="KAA6404380.1"/>
    <property type="molecule type" value="Genomic_DNA"/>
</dbReference>
<dbReference type="Proteomes" id="UP000324800">
    <property type="component" value="Unassembled WGS sequence"/>
</dbReference>
<organism evidence="1 2">
    <name type="scientific">Streblomastix strix</name>
    <dbReference type="NCBI Taxonomy" id="222440"/>
    <lineage>
        <taxon>Eukaryota</taxon>
        <taxon>Metamonada</taxon>
        <taxon>Preaxostyla</taxon>
        <taxon>Oxymonadida</taxon>
        <taxon>Streblomastigidae</taxon>
        <taxon>Streblomastix</taxon>
    </lineage>
</organism>
<sequence length="84" mass="9806">MTIPQFTFLRRHGQVHVYCDRKRRSRQPELLPQNINLSELKPIVSAGFSKKIDDINRAQLIDKLDLQAINQLNDQSDSINENFD</sequence>
<dbReference type="AlphaFoldDB" id="A0A5J4XB75"/>
<reference evidence="1 2" key="1">
    <citation type="submission" date="2019-03" db="EMBL/GenBank/DDBJ databases">
        <title>Single cell metagenomics reveals metabolic interactions within the superorganism composed of flagellate Streblomastix strix and complex community of Bacteroidetes bacteria on its surface.</title>
        <authorList>
            <person name="Treitli S.C."/>
            <person name="Kolisko M."/>
            <person name="Husnik F."/>
            <person name="Keeling P."/>
            <person name="Hampl V."/>
        </authorList>
    </citation>
    <scope>NUCLEOTIDE SEQUENCE [LARGE SCALE GENOMIC DNA]</scope>
    <source>
        <strain evidence="1">ST1C</strain>
    </source>
</reference>
<name>A0A5J4XB75_9EUKA</name>
<evidence type="ECO:0000313" key="1">
    <source>
        <dbReference type="EMBL" id="KAA6404380.1"/>
    </source>
</evidence>
<comment type="caution">
    <text evidence="1">The sequence shown here is derived from an EMBL/GenBank/DDBJ whole genome shotgun (WGS) entry which is preliminary data.</text>
</comment>
<gene>
    <name evidence="1" type="ORF">EZS28_000091</name>
</gene>
<accession>A0A5J4XB75</accession>
<protein>
    <submittedName>
        <fullName evidence="1">Uncharacterized protein</fullName>
    </submittedName>
</protein>
<proteinExistence type="predicted"/>